<evidence type="ECO:0000313" key="1">
    <source>
        <dbReference type="EMBL" id="CAG7730784.1"/>
    </source>
</evidence>
<reference evidence="1" key="1">
    <citation type="submission" date="2021-06" db="EMBL/GenBank/DDBJ databases">
        <authorList>
            <person name="Hodson N. C."/>
            <person name="Mongue J. A."/>
            <person name="Jaron S. K."/>
        </authorList>
    </citation>
    <scope>NUCLEOTIDE SEQUENCE</scope>
</reference>
<dbReference type="AlphaFoldDB" id="A0A8J2K3S7"/>
<dbReference type="Proteomes" id="UP000708208">
    <property type="component" value="Unassembled WGS sequence"/>
</dbReference>
<keyword evidence="2" id="KW-1185">Reference proteome</keyword>
<name>A0A8J2K3S7_9HEXA</name>
<gene>
    <name evidence="1" type="ORF">AFUS01_LOCUS19403</name>
</gene>
<sequence>MDAGRSEVSGDDVASRCITFLPGWLRKEFMKCFRERKTRGCFTAESVRTLNMSTVYVCNGCHSYRKPTHLRSACKQPLDRRSMAGDRGSPRLY</sequence>
<organism evidence="1 2">
    <name type="scientific">Allacma fusca</name>
    <dbReference type="NCBI Taxonomy" id="39272"/>
    <lineage>
        <taxon>Eukaryota</taxon>
        <taxon>Metazoa</taxon>
        <taxon>Ecdysozoa</taxon>
        <taxon>Arthropoda</taxon>
        <taxon>Hexapoda</taxon>
        <taxon>Collembola</taxon>
        <taxon>Symphypleona</taxon>
        <taxon>Sminthuridae</taxon>
        <taxon>Allacma</taxon>
    </lineage>
</organism>
<proteinExistence type="predicted"/>
<evidence type="ECO:0000313" key="2">
    <source>
        <dbReference type="Proteomes" id="UP000708208"/>
    </source>
</evidence>
<protein>
    <submittedName>
        <fullName evidence="1">Uncharacterized protein</fullName>
    </submittedName>
</protein>
<accession>A0A8J2K3S7</accession>
<dbReference type="EMBL" id="CAJVCH010200366">
    <property type="protein sequence ID" value="CAG7730784.1"/>
    <property type="molecule type" value="Genomic_DNA"/>
</dbReference>
<comment type="caution">
    <text evidence="1">The sequence shown here is derived from an EMBL/GenBank/DDBJ whole genome shotgun (WGS) entry which is preliminary data.</text>
</comment>